<evidence type="ECO:0000256" key="1">
    <source>
        <dbReference type="SAM" id="MobiDB-lite"/>
    </source>
</evidence>
<sequence>MVATTESLVADHSCHRRSEGIVPHAAEMQWHVKCRQKRTIADYAHRRPKMHQRTRAERPLEGEVGHNGEGPPARIDKHRQHFYYGLHTTNVTQHLGCAPPSHSYNPALIDKPPPCYNRKSSSITEDVLGPVHVKRFDPSLPDAWYNRKATDVTDQLRFVPPSHAMGSDKPDPWYGRARTYVTNPDCDDYSMYQVKYEESQAKRHLERERRKQEKRHDEHNVSNVKEEGIDEDGNTKDDSTATWHGDAEEVGSQYDRHDVAESDGRSEIDIHYSESHHLGEGRERCREPGHHHDQDFKHGDGPETGSHYSSDDLAHRGGGHKRGQPKSQKLPDHGTSPIKGGRRGGRYVPPHTGTVTAYHPPRERRHERLQYPVLR</sequence>
<keyword evidence="3" id="KW-1185">Reference proteome</keyword>
<organism evidence="2 3">
    <name type="scientific">Ceratopteris richardii</name>
    <name type="common">Triangle waterfern</name>
    <dbReference type="NCBI Taxonomy" id="49495"/>
    <lineage>
        <taxon>Eukaryota</taxon>
        <taxon>Viridiplantae</taxon>
        <taxon>Streptophyta</taxon>
        <taxon>Embryophyta</taxon>
        <taxon>Tracheophyta</taxon>
        <taxon>Polypodiopsida</taxon>
        <taxon>Polypodiidae</taxon>
        <taxon>Polypodiales</taxon>
        <taxon>Pteridineae</taxon>
        <taxon>Pteridaceae</taxon>
        <taxon>Parkerioideae</taxon>
        <taxon>Ceratopteris</taxon>
    </lineage>
</organism>
<reference evidence="2" key="1">
    <citation type="submission" date="2021-08" db="EMBL/GenBank/DDBJ databases">
        <title>WGS assembly of Ceratopteris richardii.</title>
        <authorList>
            <person name="Marchant D.B."/>
            <person name="Chen G."/>
            <person name="Jenkins J."/>
            <person name="Shu S."/>
            <person name="Leebens-Mack J."/>
            <person name="Grimwood J."/>
            <person name="Schmutz J."/>
            <person name="Soltis P."/>
            <person name="Soltis D."/>
            <person name="Chen Z.-H."/>
        </authorList>
    </citation>
    <scope>NUCLEOTIDE SEQUENCE</scope>
    <source>
        <strain evidence="2">Whitten #5841</strain>
        <tissue evidence="2">Leaf</tissue>
    </source>
</reference>
<feature type="compositionally biased region" description="Basic and acidic residues" evidence="1">
    <location>
        <begin position="203"/>
        <end position="239"/>
    </location>
</feature>
<feature type="region of interest" description="Disordered" evidence="1">
    <location>
        <begin position="47"/>
        <end position="72"/>
    </location>
</feature>
<protein>
    <submittedName>
        <fullName evidence="2">Uncharacterized protein</fullName>
    </submittedName>
</protein>
<accession>A0A8T2TEV1</accession>
<dbReference type="Proteomes" id="UP000825935">
    <property type="component" value="Chromosome 13"/>
</dbReference>
<proteinExistence type="predicted"/>
<name>A0A8T2TEV1_CERRI</name>
<dbReference type="AlphaFoldDB" id="A0A8T2TEV1"/>
<feature type="region of interest" description="Disordered" evidence="1">
    <location>
        <begin position="203"/>
        <end position="375"/>
    </location>
</feature>
<feature type="compositionally biased region" description="Basic and acidic residues" evidence="1">
    <location>
        <begin position="254"/>
        <end position="301"/>
    </location>
</feature>
<gene>
    <name evidence="2" type="ORF">KP509_13G077300</name>
</gene>
<evidence type="ECO:0000313" key="3">
    <source>
        <dbReference type="Proteomes" id="UP000825935"/>
    </source>
</evidence>
<feature type="compositionally biased region" description="Basic and acidic residues" evidence="1">
    <location>
        <begin position="54"/>
        <end position="66"/>
    </location>
</feature>
<dbReference type="EMBL" id="CM035418">
    <property type="protein sequence ID" value="KAH7421827.1"/>
    <property type="molecule type" value="Genomic_DNA"/>
</dbReference>
<comment type="caution">
    <text evidence="2">The sequence shown here is derived from an EMBL/GenBank/DDBJ whole genome shotgun (WGS) entry which is preliminary data.</text>
</comment>
<feature type="compositionally biased region" description="Basic and acidic residues" evidence="1">
    <location>
        <begin position="360"/>
        <end position="369"/>
    </location>
</feature>
<evidence type="ECO:0000313" key="2">
    <source>
        <dbReference type="EMBL" id="KAH7421827.1"/>
    </source>
</evidence>
<dbReference type="OrthoDB" id="1970220at2759"/>